<evidence type="ECO:0000256" key="3">
    <source>
        <dbReference type="ARBA" id="ARBA00022553"/>
    </source>
</evidence>
<dbReference type="Gene3D" id="1.20.5.1930">
    <property type="match status" value="1"/>
</dbReference>
<dbReference type="InterPro" id="IPR003594">
    <property type="entry name" value="HATPase_dom"/>
</dbReference>
<dbReference type="EC" id="2.7.13.3" evidence="2"/>
<dbReference type="GO" id="GO:0016020">
    <property type="term" value="C:membrane"/>
    <property type="evidence" value="ECO:0007669"/>
    <property type="project" value="InterPro"/>
</dbReference>
<comment type="catalytic activity">
    <reaction evidence="1">
        <text>ATP + protein L-histidine = ADP + protein N-phospho-L-histidine.</text>
        <dbReference type="EC" id="2.7.13.3"/>
    </reaction>
</comment>
<keyword evidence="9" id="KW-0812">Transmembrane</keyword>
<keyword evidence="9" id="KW-1133">Transmembrane helix</keyword>
<evidence type="ECO:0000256" key="2">
    <source>
        <dbReference type="ARBA" id="ARBA00012438"/>
    </source>
</evidence>
<dbReference type="PANTHER" id="PTHR24421">
    <property type="entry name" value="NITRATE/NITRITE SENSOR PROTEIN NARX-RELATED"/>
    <property type="match status" value="1"/>
</dbReference>
<feature type="transmembrane region" description="Helical" evidence="9">
    <location>
        <begin position="12"/>
        <end position="29"/>
    </location>
</feature>
<accession>A0A2T2WJ04</accession>
<keyword evidence="8" id="KW-0902">Two-component regulatory system</keyword>
<keyword evidence="3" id="KW-0597">Phosphoprotein</keyword>
<evidence type="ECO:0000256" key="6">
    <source>
        <dbReference type="ARBA" id="ARBA00022777"/>
    </source>
</evidence>
<dbReference type="GO" id="GO:0005524">
    <property type="term" value="F:ATP binding"/>
    <property type="evidence" value="ECO:0007669"/>
    <property type="project" value="UniProtKB-KW"/>
</dbReference>
<evidence type="ECO:0000313" key="11">
    <source>
        <dbReference type="EMBL" id="PSR22222.1"/>
    </source>
</evidence>
<dbReference type="SMART" id="SM00387">
    <property type="entry name" value="HATPase_c"/>
    <property type="match status" value="1"/>
</dbReference>
<dbReference type="InterPro" id="IPR050482">
    <property type="entry name" value="Sensor_HK_TwoCompSys"/>
</dbReference>
<proteinExistence type="predicted"/>
<dbReference type="AlphaFoldDB" id="A0A2T2WJ04"/>
<keyword evidence="5" id="KW-0547">Nucleotide-binding</keyword>
<dbReference type="InterPro" id="IPR005467">
    <property type="entry name" value="His_kinase_dom"/>
</dbReference>
<gene>
    <name evidence="11" type="ORF">C7B45_07570</name>
</gene>
<name>A0A2T2WJ04_9FIRM</name>
<keyword evidence="9" id="KW-0472">Membrane</keyword>
<comment type="caution">
    <text evidence="11">The sequence shown here is derived from an EMBL/GenBank/DDBJ whole genome shotgun (WGS) entry which is preliminary data.</text>
</comment>
<evidence type="ECO:0000313" key="12">
    <source>
        <dbReference type="Proteomes" id="UP000241848"/>
    </source>
</evidence>
<feature type="transmembrane region" description="Helical" evidence="9">
    <location>
        <begin position="41"/>
        <end position="62"/>
    </location>
</feature>
<feature type="domain" description="Histidine kinase" evidence="10">
    <location>
        <begin position="194"/>
        <end position="285"/>
    </location>
</feature>
<keyword evidence="7" id="KW-0067">ATP-binding</keyword>
<protein>
    <recommendedName>
        <fullName evidence="2">histidine kinase</fullName>
        <ecNumber evidence="2">2.7.13.3</ecNumber>
    </recommendedName>
</protein>
<dbReference type="InterPro" id="IPR011712">
    <property type="entry name" value="Sig_transdc_His_kin_sub3_dim/P"/>
</dbReference>
<evidence type="ECO:0000256" key="4">
    <source>
        <dbReference type="ARBA" id="ARBA00022679"/>
    </source>
</evidence>
<evidence type="ECO:0000256" key="1">
    <source>
        <dbReference type="ARBA" id="ARBA00000085"/>
    </source>
</evidence>
<sequence length="299" mass="33614">MSDRTRYGWLKLLTILGPTVFVSVGEYVRQVYLRHHFSPPVVSAIVIGTTVVGAVWFSWFVFRAVERIEQERRTYKEALLALTERERIAREMHDGVAQNLAVLKLETYRLKSLAASDGSMVQDELETIDKLINQTYLEVRQTLYDLRASQRLEEGFWPTIQRQLQEFERQTGILAQLDPPDPLEEPWDALASMQILRIVQEALANVRKHAQATTVKVCYVRLKDRIRLAVADDGKGFLVSASGSPANHYGLQVMQERAEAIGAKISIESWPGQGTTITLTVPVERRGLSDGKGAAHVGG</sequence>
<evidence type="ECO:0000256" key="8">
    <source>
        <dbReference type="ARBA" id="ARBA00023012"/>
    </source>
</evidence>
<evidence type="ECO:0000256" key="5">
    <source>
        <dbReference type="ARBA" id="ARBA00022741"/>
    </source>
</evidence>
<organism evidence="11 12">
    <name type="scientific">Sulfobacillus acidophilus</name>
    <dbReference type="NCBI Taxonomy" id="53633"/>
    <lineage>
        <taxon>Bacteria</taxon>
        <taxon>Bacillati</taxon>
        <taxon>Bacillota</taxon>
        <taxon>Clostridia</taxon>
        <taxon>Eubacteriales</taxon>
        <taxon>Clostridiales Family XVII. Incertae Sedis</taxon>
        <taxon>Sulfobacillus</taxon>
    </lineage>
</organism>
<dbReference type="SUPFAM" id="SSF55874">
    <property type="entry name" value="ATPase domain of HSP90 chaperone/DNA topoisomerase II/histidine kinase"/>
    <property type="match status" value="1"/>
</dbReference>
<dbReference type="Pfam" id="PF07730">
    <property type="entry name" value="HisKA_3"/>
    <property type="match status" value="1"/>
</dbReference>
<reference evidence="11 12" key="1">
    <citation type="journal article" date="2014" name="BMC Genomics">
        <title>Comparison of environmental and isolate Sulfobacillus genomes reveals diverse carbon, sulfur, nitrogen, and hydrogen metabolisms.</title>
        <authorList>
            <person name="Justice N.B."/>
            <person name="Norman A."/>
            <person name="Brown C.T."/>
            <person name="Singh A."/>
            <person name="Thomas B.C."/>
            <person name="Banfield J.F."/>
        </authorList>
    </citation>
    <scope>NUCLEOTIDE SEQUENCE [LARGE SCALE GENOMIC DNA]</scope>
    <source>
        <strain evidence="11">AMDSBA3</strain>
    </source>
</reference>
<dbReference type="GO" id="GO:0000155">
    <property type="term" value="F:phosphorelay sensor kinase activity"/>
    <property type="evidence" value="ECO:0007669"/>
    <property type="project" value="InterPro"/>
</dbReference>
<dbReference type="GO" id="GO:0046983">
    <property type="term" value="F:protein dimerization activity"/>
    <property type="evidence" value="ECO:0007669"/>
    <property type="project" value="InterPro"/>
</dbReference>
<keyword evidence="4" id="KW-0808">Transferase</keyword>
<dbReference type="Gene3D" id="3.30.565.10">
    <property type="entry name" value="Histidine kinase-like ATPase, C-terminal domain"/>
    <property type="match status" value="1"/>
</dbReference>
<dbReference type="Pfam" id="PF02518">
    <property type="entry name" value="HATPase_c"/>
    <property type="match status" value="1"/>
</dbReference>
<evidence type="ECO:0000259" key="10">
    <source>
        <dbReference type="PROSITE" id="PS50109"/>
    </source>
</evidence>
<dbReference type="Proteomes" id="UP000241848">
    <property type="component" value="Unassembled WGS sequence"/>
</dbReference>
<keyword evidence="6 11" id="KW-0418">Kinase</keyword>
<evidence type="ECO:0000256" key="7">
    <source>
        <dbReference type="ARBA" id="ARBA00022840"/>
    </source>
</evidence>
<evidence type="ECO:0000256" key="9">
    <source>
        <dbReference type="SAM" id="Phobius"/>
    </source>
</evidence>
<dbReference type="EMBL" id="PXYV01000020">
    <property type="protein sequence ID" value="PSR22222.1"/>
    <property type="molecule type" value="Genomic_DNA"/>
</dbReference>
<dbReference type="PANTHER" id="PTHR24421:SF10">
    <property type="entry name" value="NITRATE_NITRITE SENSOR PROTEIN NARQ"/>
    <property type="match status" value="1"/>
</dbReference>
<dbReference type="CDD" id="cd16917">
    <property type="entry name" value="HATPase_UhpB-NarQ-NarX-like"/>
    <property type="match status" value="1"/>
</dbReference>
<dbReference type="PROSITE" id="PS50109">
    <property type="entry name" value="HIS_KIN"/>
    <property type="match status" value="1"/>
</dbReference>
<dbReference type="InterPro" id="IPR036890">
    <property type="entry name" value="HATPase_C_sf"/>
</dbReference>